<dbReference type="AlphaFoldDB" id="A0A9W6QA87"/>
<organism evidence="2 3">
    <name type="scientific">Kitasatospora phosalacinea</name>
    <dbReference type="NCBI Taxonomy" id="2065"/>
    <lineage>
        <taxon>Bacteria</taxon>
        <taxon>Bacillati</taxon>
        <taxon>Actinomycetota</taxon>
        <taxon>Actinomycetes</taxon>
        <taxon>Kitasatosporales</taxon>
        <taxon>Streptomycetaceae</taxon>
        <taxon>Kitasatospora</taxon>
    </lineage>
</organism>
<gene>
    <name evidence="2" type="ORF">Kpho02_50440</name>
</gene>
<reference evidence="2" key="1">
    <citation type="submission" date="2023-02" db="EMBL/GenBank/DDBJ databases">
        <title>Kitasatospora phosalacinea NBRC 14627.</title>
        <authorList>
            <person name="Ichikawa N."/>
            <person name="Sato H."/>
            <person name="Tonouchi N."/>
        </authorList>
    </citation>
    <scope>NUCLEOTIDE SEQUENCE</scope>
    <source>
        <strain evidence="2">NBRC 14627</strain>
    </source>
</reference>
<dbReference type="Proteomes" id="UP001165041">
    <property type="component" value="Unassembled WGS sequence"/>
</dbReference>
<dbReference type="EMBL" id="BSSA01000019">
    <property type="protein sequence ID" value="GLW72745.1"/>
    <property type="molecule type" value="Genomic_DNA"/>
</dbReference>
<sequence length="246" mass="26057">MVDVADAGRRGRVRWSALGIAVTALLAGVAAWALPVPAPAPGPRPVTVEEAARMSLARFTTYQAGPLRVRIEVPEAGRTLTVDGVVDYRARHAVGGYRAGSGTGLLAWDHAGLGVAPGQPQDPLRAAASMPPGSWSPRAYTGAPLDSALQLALQLGRDRPDNAQLLAEQGPQWLRSERIDGHEYDVFSGPRPRSAADDGPSPLTYWIDGDGRLRRVTVREAGIPEPVTVDFPGGSADPVPSTPWDR</sequence>
<protein>
    <submittedName>
        <fullName evidence="2">Uncharacterized protein</fullName>
    </submittedName>
</protein>
<feature type="region of interest" description="Disordered" evidence="1">
    <location>
        <begin position="225"/>
        <end position="246"/>
    </location>
</feature>
<accession>A0A9W6QA87</accession>
<evidence type="ECO:0000313" key="2">
    <source>
        <dbReference type="EMBL" id="GLW72745.1"/>
    </source>
</evidence>
<proteinExistence type="predicted"/>
<comment type="caution">
    <text evidence="2">The sequence shown here is derived from an EMBL/GenBank/DDBJ whole genome shotgun (WGS) entry which is preliminary data.</text>
</comment>
<evidence type="ECO:0000256" key="1">
    <source>
        <dbReference type="SAM" id="MobiDB-lite"/>
    </source>
</evidence>
<name>A0A9W6QA87_9ACTN</name>
<evidence type="ECO:0000313" key="3">
    <source>
        <dbReference type="Proteomes" id="UP001165041"/>
    </source>
</evidence>
<dbReference type="RefSeq" id="WP_285738427.1">
    <property type="nucleotide sequence ID" value="NZ_BSSA01000019.1"/>
</dbReference>